<organism evidence="3 4">
    <name type="scientific">Scyliorhinus torazame</name>
    <name type="common">Cloudy catshark</name>
    <name type="synonym">Catulus torazame</name>
    <dbReference type="NCBI Taxonomy" id="75743"/>
    <lineage>
        <taxon>Eukaryota</taxon>
        <taxon>Metazoa</taxon>
        <taxon>Chordata</taxon>
        <taxon>Craniata</taxon>
        <taxon>Vertebrata</taxon>
        <taxon>Chondrichthyes</taxon>
        <taxon>Elasmobranchii</taxon>
        <taxon>Galeomorphii</taxon>
        <taxon>Galeoidea</taxon>
        <taxon>Carcharhiniformes</taxon>
        <taxon>Scyliorhinidae</taxon>
        <taxon>Scyliorhinus</taxon>
    </lineage>
</organism>
<dbReference type="OrthoDB" id="10255964at2759"/>
<gene>
    <name evidence="3" type="ORF">scyTo_0010611</name>
</gene>
<dbReference type="AlphaFoldDB" id="A0A401P9E0"/>
<dbReference type="Gene3D" id="1.20.1270.60">
    <property type="entry name" value="Arfaptin homology (AH) domain/BAR domain"/>
    <property type="match status" value="1"/>
</dbReference>
<dbReference type="EMBL" id="BFAA01004614">
    <property type="protein sequence ID" value="GCB69704.1"/>
    <property type="molecule type" value="Genomic_DNA"/>
</dbReference>
<dbReference type="GO" id="GO:0005886">
    <property type="term" value="C:plasma membrane"/>
    <property type="evidence" value="ECO:0007669"/>
    <property type="project" value="TreeGrafter"/>
</dbReference>
<reference evidence="3 4" key="1">
    <citation type="journal article" date="2018" name="Nat. Ecol. Evol.">
        <title>Shark genomes provide insights into elasmobranch evolution and the origin of vertebrates.</title>
        <authorList>
            <person name="Hara Y"/>
            <person name="Yamaguchi K"/>
            <person name="Onimaru K"/>
            <person name="Kadota M"/>
            <person name="Koyanagi M"/>
            <person name="Keeley SD"/>
            <person name="Tatsumi K"/>
            <person name="Tanaka K"/>
            <person name="Motone F"/>
            <person name="Kageyama Y"/>
            <person name="Nozu R"/>
            <person name="Adachi N"/>
            <person name="Nishimura O"/>
            <person name="Nakagawa R"/>
            <person name="Tanegashima C"/>
            <person name="Kiyatake I"/>
            <person name="Matsumoto R"/>
            <person name="Murakumo K"/>
            <person name="Nishida K"/>
            <person name="Terakita A"/>
            <person name="Kuratani S"/>
            <person name="Sato K"/>
            <person name="Hyodo S Kuraku.S."/>
        </authorList>
    </citation>
    <scope>NUCLEOTIDE SEQUENCE [LARGE SCALE GENOMIC DNA]</scope>
</reference>
<evidence type="ECO:0000259" key="2">
    <source>
        <dbReference type="PROSITE" id="PS51741"/>
    </source>
</evidence>
<name>A0A401P9E0_SCYTO</name>
<comment type="caution">
    <text evidence="3">The sequence shown here is derived from an EMBL/GenBank/DDBJ whole genome shotgun (WGS) entry which is preliminary data.</text>
</comment>
<dbReference type="InterPro" id="IPR027267">
    <property type="entry name" value="AH/BAR_dom_sf"/>
</dbReference>
<dbReference type="GO" id="GO:0005737">
    <property type="term" value="C:cytoplasm"/>
    <property type="evidence" value="ECO:0007669"/>
    <property type="project" value="TreeGrafter"/>
</dbReference>
<dbReference type="PROSITE" id="PS51741">
    <property type="entry name" value="F_BAR"/>
    <property type="match status" value="1"/>
</dbReference>
<dbReference type="GO" id="GO:0005884">
    <property type="term" value="C:actin filament"/>
    <property type="evidence" value="ECO:0007669"/>
    <property type="project" value="TreeGrafter"/>
</dbReference>
<dbReference type="InterPro" id="IPR031160">
    <property type="entry name" value="F_BAR_dom"/>
</dbReference>
<dbReference type="STRING" id="75743.A0A401P9E0"/>
<protein>
    <recommendedName>
        <fullName evidence="2">F-BAR domain-containing protein</fullName>
    </recommendedName>
</protein>
<keyword evidence="1" id="KW-0175">Coiled coil</keyword>
<dbReference type="GO" id="GO:0030041">
    <property type="term" value="P:actin filament polymerization"/>
    <property type="evidence" value="ECO:0007669"/>
    <property type="project" value="TreeGrafter"/>
</dbReference>
<proteinExistence type="predicted"/>
<sequence length="107" mass="12441">MEHIQTCEFLEKQDCERIHTMRNAMWVHANQLSKECVTSDEMYEEIRKVLEQCNIQKDLEFFIDLKRTGDSPPGDDSMSLLILLSQMLQLEKIITVLFTTNSSTGDL</sequence>
<dbReference type="SUPFAM" id="SSF103657">
    <property type="entry name" value="BAR/IMD domain-like"/>
    <property type="match status" value="1"/>
</dbReference>
<accession>A0A401P9E0</accession>
<dbReference type="GO" id="GO:0051015">
    <property type="term" value="F:actin filament binding"/>
    <property type="evidence" value="ECO:0007669"/>
    <property type="project" value="TreeGrafter"/>
</dbReference>
<feature type="domain" description="F-BAR" evidence="2">
    <location>
        <begin position="1"/>
        <end position="58"/>
    </location>
</feature>
<dbReference type="Proteomes" id="UP000288216">
    <property type="component" value="Unassembled WGS sequence"/>
</dbReference>
<evidence type="ECO:0000313" key="4">
    <source>
        <dbReference type="Proteomes" id="UP000288216"/>
    </source>
</evidence>
<keyword evidence="4" id="KW-1185">Reference proteome</keyword>
<dbReference type="PANTHER" id="PTHR23065">
    <property type="entry name" value="PROLINE-SERINE-THREONINE PHOSPHATASE INTERACTING PROTEIN 1"/>
    <property type="match status" value="1"/>
</dbReference>
<evidence type="ECO:0000256" key="1">
    <source>
        <dbReference type="PROSITE-ProRule" id="PRU01077"/>
    </source>
</evidence>
<dbReference type="PANTHER" id="PTHR23065:SF9">
    <property type="entry name" value="PROLINE-SERINE-THREONINE PHOSPHATASE-INTERACTING PROTEIN 2"/>
    <property type="match status" value="1"/>
</dbReference>
<evidence type="ECO:0000313" key="3">
    <source>
        <dbReference type="EMBL" id="GCB69704.1"/>
    </source>
</evidence>